<comment type="caution">
    <text evidence="1">The sequence shown here is derived from an EMBL/GenBank/DDBJ whole genome shotgun (WGS) entry which is preliminary data.</text>
</comment>
<reference evidence="1" key="1">
    <citation type="submission" date="2024-09" db="EMBL/GenBank/DDBJ databases">
        <title>Black Yeasts Isolated from many extreme environments.</title>
        <authorList>
            <person name="Coleine C."/>
            <person name="Stajich J.E."/>
            <person name="Selbmann L."/>
        </authorList>
    </citation>
    <scope>NUCLEOTIDE SEQUENCE</scope>
    <source>
        <strain evidence="1">CCFEE 5737</strain>
    </source>
</reference>
<gene>
    <name evidence="1" type="ORF">LTS18_005574</name>
</gene>
<evidence type="ECO:0000313" key="2">
    <source>
        <dbReference type="Proteomes" id="UP001186974"/>
    </source>
</evidence>
<organism evidence="1 2">
    <name type="scientific">Coniosporium uncinatum</name>
    <dbReference type="NCBI Taxonomy" id="93489"/>
    <lineage>
        <taxon>Eukaryota</taxon>
        <taxon>Fungi</taxon>
        <taxon>Dikarya</taxon>
        <taxon>Ascomycota</taxon>
        <taxon>Pezizomycotina</taxon>
        <taxon>Dothideomycetes</taxon>
        <taxon>Dothideomycetes incertae sedis</taxon>
        <taxon>Coniosporium</taxon>
    </lineage>
</organism>
<dbReference type="Proteomes" id="UP001186974">
    <property type="component" value="Unassembled WGS sequence"/>
</dbReference>
<accession>A0ACC3D4K3</accession>
<sequence length="490" mass="55388">MVRVRETKLQRALLRTWADSAENQQMTLESAEQTFTERRRARTLRFCFGIWHAKLQDHRQHQTLASSIADPRSQLRALQAMQSRIIHHRENSHKADRARFYILATNALKVWREATTESQRLRRREAYAQIRRRVKTNLAREMLSRWTGRTAQVRSMERLATQRSEDGSLRLAMSLLTKWRSQFEEVTHRDAQAIQFHRTKLLRTSQNELVAQHRQCVQLNASAARFYTEWSAPKALTGIRRLEWKLFQFRRAEQNALALAEKHWDRHLRGMLRYWADRALAAHGSPLDDPDADEGIDKGDEDDSLDQDDEGEGLPPSDETMARAEEWTAFDETGFELGNLRLDLNLFPNQGNGAATADAEGVVTSTPLPGYLRTPSKRDTARAKARERLKALGAAATPVLPATTRTVDFADVLPPASAPPAVFEVGPPTPGAITPFERKLRASGYLARGARGARTPGSAGFAGRRSNWRGKGRATPGRRGFVDIAEDEDG</sequence>
<dbReference type="EMBL" id="JAWDJW010007663">
    <property type="protein sequence ID" value="KAK3061721.1"/>
    <property type="molecule type" value="Genomic_DNA"/>
</dbReference>
<keyword evidence="2" id="KW-1185">Reference proteome</keyword>
<evidence type="ECO:0000313" key="1">
    <source>
        <dbReference type="EMBL" id="KAK3061721.1"/>
    </source>
</evidence>
<protein>
    <submittedName>
        <fullName evidence="1">Uncharacterized protein</fullName>
    </submittedName>
</protein>
<proteinExistence type="predicted"/>
<name>A0ACC3D4K3_9PEZI</name>